<dbReference type="AlphaFoldDB" id="A0A2A4YKL5"/>
<feature type="binding site" evidence="17">
    <location>
        <position position="373"/>
    </location>
    <ligand>
        <name>(6S)-NADPHX</name>
        <dbReference type="ChEBI" id="CHEBI:64076"/>
    </ligand>
</feature>
<dbReference type="GO" id="GO:0046496">
    <property type="term" value="P:nicotinamide nucleotide metabolic process"/>
    <property type="evidence" value="ECO:0007669"/>
    <property type="project" value="UniProtKB-UniRule"/>
</dbReference>
<evidence type="ECO:0000256" key="16">
    <source>
        <dbReference type="ARBA" id="ARBA00049209"/>
    </source>
</evidence>
<dbReference type="PIRSF" id="PIRSF017184">
    <property type="entry name" value="Nnr"/>
    <property type="match status" value="1"/>
</dbReference>
<evidence type="ECO:0000256" key="12">
    <source>
        <dbReference type="ARBA" id="ARBA00023239"/>
    </source>
</evidence>
<feature type="binding site" evidence="17">
    <location>
        <position position="440"/>
    </location>
    <ligand>
        <name>(6S)-NADPHX</name>
        <dbReference type="ChEBI" id="CHEBI:64076"/>
    </ligand>
</feature>
<sequence length="498" mass="53564">MSVIKITAAKEMARVERLSIEEGACDEKYMLDAAAGIEDALIDFISKQNLEKEITLLVGKGNNGGDAYVVGTSLLKKGFSVLAFCVCYAKECSKLNQKHRENFTQSGGKLHELTSIDELKLKGVILDGLLGTGFQGKAEGLLGAIITKANESKLPILAIDIPSGLDGNTGVVNGPVINAKETIYLGLPKVGFFIEDGFNHVGKLTRVDFGMDPKYYEMMKSFGNLLDDENFPKNLPEIKRSQHKYEAGYVLAIAGSKNMPGAALLCTLAALRSGAGIIRLFHREEMHEELANSFEELIKTPLQGADYEPFYKEVKRAKSLLIGPGCGKSDEFEHLLIDVLSKVDLPTILDADALEIFAKKAKKYPKDLVLTPHKGEMAQCLGLKNKCKDEEFLAKAQAFAEAKKVVIILKGAPTFVIVEGELPTVMPMGDPGMATAGSGDVLSGVVAALLAMGLSPSKAAITAVYIHAKAGELAAKEKGSYSLIASDLIEKLPVVLKD</sequence>
<dbReference type="NCBIfam" id="TIGR00197">
    <property type="entry name" value="yjeF_nterm"/>
    <property type="match status" value="1"/>
</dbReference>
<comment type="catalytic activity">
    <reaction evidence="15 17 18">
        <text>(6S)-NADHX + ADP = AMP + phosphate + NADH + H(+)</text>
        <dbReference type="Rhea" id="RHEA:32223"/>
        <dbReference type="ChEBI" id="CHEBI:15378"/>
        <dbReference type="ChEBI" id="CHEBI:43474"/>
        <dbReference type="ChEBI" id="CHEBI:57945"/>
        <dbReference type="ChEBI" id="CHEBI:64074"/>
        <dbReference type="ChEBI" id="CHEBI:456215"/>
        <dbReference type="ChEBI" id="CHEBI:456216"/>
        <dbReference type="EC" id="4.2.1.136"/>
    </reaction>
</comment>
<comment type="caution">
    <text evidence="21">The sequence shown here is derived from an EMBL/GenBank/DDBJ whole genome shotgun (WGS) entry which is preliminary data.</text>
</comment>
<evidence type="ECO:0000256" key="5">
    <source>
        <dbReference type="ARBA" id="ARBA00022723"/>
    </source>
</evidence>
<keyword evidence="11 18" id="KW-0413">Isomerase</keyword>
<keyword evidence="8 17" id="KW-0521">NADP</keyword>
<dbReference type="HAMAP" id="MF_01965">
    <property type="entry name" value="NADHX_dehydratase"/>
    <property type="match status" value="1"/>
</dbReference>
<feature type="binding site" evidence="17">
    <location>
        <position position="439"/>
    </location>
    <ligand>
        <name>AMP</name>
        <dbReference type="ChEBI" id="CHEBI:456215"/>
    </ligand>
</feature>
<evidence type="ECO:0000256" key="15">
    <source>
        <dbReference type="ARBA" id="ARBA00048238"/>
    </source>
</evidence>
<evidence type="ECO:0000256" key="7">
    <source>
        <dbReference type="ARBA" id="ARBA00022840"/>
    </source>
</evidence>
<gene>
    <name evidence="17" type="primary">nnrD</name>
    <name evidence="21" type="ORF">COB11_02635</name>
</gene>
<dbReference type="GO" id="GO:0046872">
    <property type="term" value="F:metal ion binding"/>
    <property type="evidence" value="ECO:0007669"/>
    <property type="project" value="UniProtKB-UniRule"/>
</dbReference>
<dbReference type="InterPro" id="IPR017953">
    <property type="entry name" value="Carbohydrate_kinase_pred_CS"/>
</dbReference>
<evidence type="ECO:0000256" key="17">
    <source>
        <dbReference type="HAMAP-Rule" id="MF_01965"/>
    </source>
</evidence>
<keyword evidence="13" id="KW-0511">Multifunctional enzyme</keyword>
<dbReference type="GO" id="GO:0005524">
    <property type="term" value="F:ATP binding"/>
    <property type="evidence" value="ECO:0007669"/>
    <property type="project" value="UniProtKB-UniRule"/>
</dbReference>
<comment type="cofactor">
    <cofactor evidence="17">
        <name>Mg(2+)</name>
        <dbReference type="ChEBI" id="CHEBI:18420"/>
    </cofactor>
</comment>
<dbReference type="GO" id="GO:0110051">
    <property type="term" value="P:metabolite repair"/>
    <property type="evidence" value="ECO:0007669"/>
    <property type="project" value="TreeGrafter"/>
</dbReference>
<comment type="cofactor">
    <cofactor evidence="18">
        <name>K(+)</name>
        <dbReference type="ChEBI" id="CHEBI:29103"/>
    </cofactor>
    <text evidence="18">Binds 1 potassium ion per subunit.</text>
</comment>
<comment type="similarity">
    <text evidence="17">Belongs to the NnrD/CARKD family.</text>
</comment>
<dbReference type="SUPFAM" id="SSF53613">
    <property type="entry name" value="Ribokinase-like"/>
    <property type="match status" value="1"/>
</dbReference>
<evidence type="ECO:0000256" key="14">
    <source>
        <dbReference type="ARBA" id="ARBA00025153"/>
    </source>
</evidence>
<dbReference type="PROSITE" id="PS51383">
    <property type="entry name" value="YJEF_C_3"/>
    <property type="match status" value="1"/>
</dbReference>
<dbReference type="InterPro" id="IPR004443">
    <property type="entry name" value="YjeF_N_dom"/>
</dbReference>
<dbReference type="PANTHER" id="PTHR12592:SF0">
    <property type="entry name" value="ATP-DEPENDENT (S)-NAD(P)H-HYDRATE DEHYDRATASE"/>
    <property type="match status" value="1"/>
</dbReference>
<feature type="binding site" evidence="17">
    <location>
        <position position="325"/>
    </location>
    <ligand>
        <name>(6S)-NADPHX</name>
        <dbReference type="ChEBI" id="CHEBI:64076"/>
    </ligand>
</feature>
<dbReference type="GO" id="GO:0052855">
    <property type="term" value="F:ADP-dependent NAD(P)H-hydrate dehydratase activity"/>
    <property type="evidence" value="ECO:0007669"/>
    <property type="project" value="UniProtKB-UniRule"/>
</dbReference>
<comment type="similarity">
    <text evidence="4 18">In the C-terminal section; belongs to the NnrD/CARKD family.</text>
</comment>
<comment type="similarity">
    <text evidence="3 18">In the N-terminal section; belongs to the NnrE/AIBP family.</text>
</comment>
<reference evidence="22" key="1">
    <citation type="submission" date="2017-08" db="EMBL/GenBank/DDBJ databases">
        <title>A dynamic microbial community with high functional redundancy inhabits the cold, oxic subseafloor aquifer.</title>
        <authorList>
            <person name="Tully B.J."/>
            <person name="Wheat C.G."/>
            <person name="Glazer B.T."/>
            <person name="Huber J.A."/>
        </authorList>
    </citation>
    <scope>NUCLEOTIDE SEQUENCE [LARGE SCALE GENOMIC DNA]</scope>
</reference>
<dbReference type="CDD" id="cd01171">
    <property type="entry name" value="YXKO-related"/>
    <property type="match status" value="1"/>
</dbReference>
<evidence type="ECO:0000313" key="21">
    <source>
        <dbReference type="EMBL" id="PCI95274.1"/>
    </source>
</evidence>
<dbReference type="PROSITE" id="PS51385">
    <property type="entry name" value="YJEF_N"/>
    <property type="match status" value="1"/>
</dbReference>
<keyword evidence="7 17" id="KW-0067">ATP-binding</keyword>
<evidence type="ECO:0000256" key="1">
    <source>
        <dbReference type="ARBA" id="ARBA00000013"/>
    </source>
</evidence>
<dbReference type="Proteomes" id="UP000217838">
    <property type="component" value="Unassembled WGS sequence"/>
</dbReference>
<evidence type="ECO:0000256" key="18">
    <source>
        <dbReference type="PIRNR" id="PIRNR017184"/>
    </source>
</evidence>
<feature type="binding site" evidence="17">
    <location>
        <begin position="410"/>
        <end position="414"/>
    </location>
    <ligand>
        <name>AMP</name>
        <dbReference type="ChEBI" id="CHEBI:456215"/>
    </ligand>
</feature>
<keyword evidence="9 18" id="KW-0630">Potassium</keyword>
<feature type="binding site" evidence="17">
    <location>
        <position position="262"/>
    </location>
    <ligand>
        <name>(6S)-NADPHX</name>
        <dbReference type="ChEBI" id="CHEBI:64076"/>
    </ligand>
</feature>
<name>A0A2A4YKL5_UNCAE</name>
<dbReference type="NCBIfam" id="TIGR00196">
    <property type="entry name" value="yjeF_cterm"/>
    <property type="match status" value="1"/>
</dbReference>
<evidence type="ECO:0000256" key="6">
    <source>
        <dbReference type="ARBA" id="ARBA00022741"/>
    </source>
</evidence>
<comment type="catalytic activity">
    <reaction evidence="2 18">
        <text>(6R)-NADPHX = (6S)-NADPHX</text>
        <dbReference type="Rhea" id="RHEA:32227"/>
        <dbReference type="ChEBI" id="CHEBI:64076"/>
        <dbReference type="ChEBI" id="CHEBI:64077"/>
        <dbReference type="EC" id="5.1.99.6"/>
    </reaction>
</comment>
<evidence type="ECO:0000259" key="20">
    <source>
        <dbReference type="PROSITE" id="PS51385"/>
    </source>
</evidence>
<accession>A0A2A4YKL5</accession>
<dbReference type="Gene3D" id="3.40.50.10260">
    <property type="entry name" value="YjeF N-terminal domain"/>
    <property type="match status" value="1"/>
</dbReference>
<keyword evidence="6 17" id="KW-0547">Nucleotide-binding</keyword>
<keyword evidence="5 18" id="KW-0479">Metal-binding</keyword>
<evidence type="ECO:0000256" key="10">
    <source>
        <dbReference type="ARBA" id="ARBA00023027"/>
    </source>
</evidence>
<organism evidence="21 22">
    <name type="scientific">Aerophobetes bacterium</name>
    <dbReference type="NCBI Taxonomy" id="2030807"/>
    <lineage>
        <taxon>Bacteria</taxon>
        <taxon>Candidatus Aerophobota</taxon>
    </lineage>
</organism>
<protein>
    <recommendedName>
        <fullName evidence="17">ADP-dependent (S)-NAD(P)H-hydrate dehydratase</fullName>
        <ecNumber evidence="17">4.2.1.136</ecNumber>
    </recommendedName>
    <alternativeName>
        <fullName evidence="17">ADP-dependent NAD(P)HX dehydratase</fullName>
    </alternativeName>
</protein>
<comment type="catalytic activity">
    <reaction evidence="1 18">
        <text>(6R)-NADHX = (6S)-NADHX</text>
        <dbReference type="Rhea" id="RHEA:32215"/>
        <dbReference type="ChEBI" id="CHEBI:64074"/>
        <dbReference type="ChEBI" id="CHEBI:64075"/>
        <dbReference type="EC" id="5.1.99.6"/>
    </reaction>
</comment>
<dbReference type="PANTHER" id="PTHR12592">
    <property type="entry name" value="ATP-DEPENDENT (S)-NAD(P)H-HYDRATE DEHYDRATASE FAMILY MEMBER"/>
    <property type="match status" value="1"/>
</dbReference>
<feature type="domain" description="YjeF C-terminal" evidence="19">
    <location>
        <begin position="227"/>
        <end position="498"/>
    </location>
</feature>
<evidence type="ECO:0000256" key="13">
    <source>
        <dbReference type="ARBA" id="ARBA00023268"/>
    </source>
</evidence>
<dbReference type="GO" id="GO:0052856">
    <property type="term" value="F:NAD(P)HX epimerase activity"/>
    <property type="evidence" value="ECO:0007669"/>
    <property type="project" value="UniProtKB-EC"/>
</dbReference>
<keyword evidence="10 17" id="KW-0520">NAD</keyword>
<dbReference type="InterPro" id="IPR036652">
    <property type="entry name" value="YjeF_N_dom_sf"/>
</dbReference>
<dbReference type="EMBL" id="NVUU01000024">
    <property type="protein sequence ID" value="PCI95274.1"/>
    <property type="molecule type" value="Genomic_DNA"/>
</dbReference>
<proteinExistence type="inferred from homology"/>
<comment type="function">
    <text evidence="14 18">Bifunctional enzyme that catalyzes the epimerization of the S- and R-forms of NAD(P)HX and the dehydration of the S-form of NAD(P)HX at the expense of ADP, which is converted to AMP. This allows the repair of both epimers of NAD(P)HX, a damaged form of NAD(P)H that is a result of enzymatic or heat-dependent hydration.</text>
</comment>
<dbReference type="PROSITE" id="PS01050">
    <property type="entry name" value="YJEF_C_2"/>
    <property type="match status" value="1"/>
</dbReference>
<evidence type="ECO:0000313" key="22">
    <source>
        <dbReference type="Proteomes" id="UP000217838"/>
    </source>
</evidence>
<comment type="function">
    <text evidence="17">Catalyzes the dehydration of the S-form of NAD(P)HX at the expense of ADP, which is converted to AMP. Together with NAD(P)HX epimerase, which catalyzes the epimerization of the S- and R-forms, the enzyme allows the repair of both epimers of NAD(P)HX, a damaged form of NAD(P)H that is a result of enzymatic or heat-dependent hydration.</text>
</comment>
<dbReference type="Pfam" id="PF01256">
    <property type="entry name" value="Carb_kinase"/>
    <property type="match status" value="1"/>
</dbReference>
<feature type="domain" description="YjeF N-terminal" evidence="20">
    <location>
        <begin position="12"/>
        <end position="217"/>
    </location>
</feature>
<comment type="subunit">
    <text evidence="17">Homotetramer.</text>
</comment>
<evidence type="ECO:0000256" key="4">
    <source>
        <dbReference type="ARBA" id="ARBA00009524"/>
    </source>
</evidence>
<dbReference type="InterPro" id="IPR029056">
    <property type="entry name" value="Ribokinase-like"/>
</dbReference>
<evidence type="ECO:0000256" key="8">
    <source>
        <dbReference type="ARBA" id="ARBA00022857"/>
    </source>
</evidence>
<dbReference type="Pfam" id="PF03853">
    <property type="entry name" value="YjeF_N"/>
    <property type="match status" value="1"/>
</dbReference>
<keyword evidence="12 17" id="KW-0456">Lyase</keyword>
<dbReference type="Gene3D" id="3.40.1190.20">
    <property type="match status" value="1"/>
</dbReference>
<evidence type="ECO:0000256" key="2">
    <source>
        <dbReference type="ARBA" id="ARBA00000909"/>
    </source>
</evidence>
<evidence type="ECO:0000256" key="11">
    <source>
        <dbReference type="ARBA" id="ARBA00023235"/>
    </source>
</evidence>
<dbReference type="EC" id="4.2.1.136" evidence="17"/>
<dbReference type="InterPro" id="IPR000631">
    <property type="entry name" value="CARKD"/>
</dbReference>
<dbReference type="InterPro" id="IPR030677">
    <property type="entry name" value="Nnr"/>
</dbReference>
<evidence type="ECO:0000256" key="3">
    <source>
        <dbReference type="ARBA" id="ARBA00006001"/>
    </source>
</evidence>
<evidence type="ECO:0000259" key="19">
    <source>
        <dbReference type="PROSITE" id="PS51383"/>
    </source>
</evidence>
<dbReference type="SUPFAM" id="SSF64153">
    <property type="entry name" value="YjeF N-terminal domain-like"/>
    <property type="match status" value="1"/>
</dbReference>
<evidence type="ECO:0000256" key="9">
    <source>
        <dbReference type="ARBA" id="ARBA00022958"/>
    </source>
</evidence>
<comment type="catalytic activity">
    <reaction evidence="16 17 18">
        <text>(6S)-NADPHX + ADP = AMP + phosphate + NADPH + H(+)</text>
        <dbReference type="Rhea" id="RHEA:32235"/>
        <dbReference type="ChEBI" id="CHEBI:15378"/>
        <dbReference type="ChEBI" id="CHEBI:43474"/>
        <dbReference type="ChEBI" id="CHEBI:57783"/>
        <dbReference type="ChEBI" id="CHEBI:64076"/>
        <dbReference type="ChEBI" id="CHEBI:456215"/>
        <dbReference type="ChEBI" id="CHEBI:456216"/>
        <dbReference type="EC" id="4.2.1.136"/>
    </reaction>
</comment>